<dbReference type="EC" id="3.5.4.2" evidence="2 6"/>
<comment type="similarity">
    <text evidence="1 6">Belongs to the metallo-dependent hydrolases superfamily. Adenine deaminase family.</text>
</comment>
<dbReference type="InterPro" id="IPR006679">
    <property type="entry name" value="Adenine_deam"/>
</dbReference>
<dbReference type="PANTHER" id="PTHR11113">
    <property type="entry name" value="N-ACETYLGLUCOSAMINE-6-PHOSPHATE DEACETYLASE"/>
    <property type="match status" value="1"/>
</dbReference>
<keyword evidence="3 6" id="KW-0378">Hydrolase</keyword>
<dbReference type="EMBL" id="CP031933">
    <property type="protein sequence ID" value="AYE39527.1"/>
    <property type="molecule type" value="Genomic_DNA"/>
</dbReference>
<organism evidence="9 10">
    <name type="scientific">Companilactobacillus zhachilii</name>
    <dbReference type="NCBI Taxonomy" id="2304606"/>
    <lineage>
        <taxon>Bacteria</taxon>
        <taxon>Bacillati</taxon>
        <taxon>Bacillota</taxon>
        <taxon>Bacilli</taxon>
        <taxon>Lactobacillales</taxon>
        <taxon>Lactobacillaceae</taxon>
        <taxon>Companilactobacillus</taxon>
    </lineage>
</organism>
<dbReference type="KEGG" id="lzh:D1B17_11860"/>
<dbReference type="GO" id="GO:0006146">
    <property type="term" value="P:adenine catabolic process"/>
    <property type="evidence" value="ECO:0007669"/>
    <property type="project" value="InterPro"/>
</dbReference>
<dbReference type="AlphaFoldDB" id="A0A386PYD3"/>
<dbReference type="InterPro" id="IPR032466">
    <property type="entry name" value="Metal_Hydrolase"/>
</dbReference>
<dbReference type="InterPro" id="IPR026912">
    <property type="entry name" value="Adenine_deam_C"/>
</dbReference>
<keyword evidence="10" id="KW-1185">Reference proteome</keyword>
<comment type="cofactor">
    <cofactor evidence="6">
        <name>Mn(2+)</name>
        <dbReference type="ChEBI" id="CHEBI:29035"/>
    </cofactor>
</comment>
<evidence type="ECO:0000259" key="8">
    <source>
        <dbReference type="Pfam" id="PF13382"/>
    </source>
</evidence>
<evidence type="ECO:0000256" key="6">
    <source>
        <dbReference type="HAMAP-Rule" id="MF_01518"/>
    </source>
</evidence>
<evidence type="ECO:0000256" key="3">
    <source>
        <dbReference type="ARBA" id="ARBA00022801"/>
    </source>
</evidence>
<dbReference type="OrthoDB" id="9775607at2"/>
<dbReference type="Pfam" id="PF13382">
    <property type="entry name" value="Adenine_deam_C"/>
    <property type="match status" value="1"/>
</dbReference>
<dbReference type="RefSeq" id="WP_120144336.1">
    <property type="nucleotide sequence ID" value="NZ_CP031933.2"/>
</dbReference>
<evidence type="ECO:0000256" key="5">
    <source>
        <dbReference type="ARBA" id="ARBA00047720"/>
    </source>
</evidence>
<evidence type="ECO:0000256" key="2">
    <source>
        <dbReference type="ARBA" id="ARBA00012782"/>
    </source>
</evidence>
<proteinExistence type="inferred from homology"/>
<protein>
    <recommendedName>
        <fullName evidence="2 6">Adenine deaminase</fullName>
        <shortName evidence="6">Adenase</shortName>
        <shortName evidence="6">Adenine aminase</shortName>
        <ecNumber evidence="2 6">3.5.4.2</ecNumber>
    </recommendedName>
</protein>
<sequence>MNDFKNLIQAGAGEIPADMVIKNGQLVNVSTAEIYPAQVAIYKNKIVAVDEDVADYIGPETKIIDAKGKYLVPGMIDGHIHVECSKLSMTSFANAVVPHGTTSIISGLDEYISVIGLKGLPEIFKEIDQTDLKLFWGAPFKTPYTIPQSTIAENIDSDMQKELLKQANVYGVWETVREDIQELDEDTLKTMLYAKAAHKPVWGCSPMARGKKLNQYLMSGVRVDHESYDHQELLEKARKGMNVVVRESSVTHFLEENIRAITENTANVARHVSFCTDDVTATDIAELGHLDHVVSLAIKAGVAPITAIQMATINSAEAYRIDDQVGMIAPNRDADILFVEDLNQFEIDSVISKGKVVEEKATTEVNYSPEIMHSVKAEKLSAADFVYKVPVENGEVTVETIKSVGPFVRKRRDVELAVKDHIIQVDPAKDVALVSVIERFGINGNKSLGFTSGWNLQEGAMASTAAPDDNNLIVMGVNADDMAFAANELVARGGGQIVVKNQQVLSFLPLPIAGIVSEASPEEVVQQEKSILKAARELGSKVADPMFYMTFLPITAIPDLAITDLGPTDCIDLKLFDPVLSVREELK</sequence>
<feature type="domain" description="Amidohydrolase-related" evidence="7">
    <location>
        <begin position="70"/>
        <end position="357"/>
    </location>
</feature>
<evidence type="ECO:0000256" key="4">
    <source>
        <dbReference type="ARBA" id="ARBA00023211"/>
    </source>
</evidence>
<dbReference type="PANTHER" id="PTHR11113:SF2">
    <property type="entry name" value="ADENINE DEAMINASE"/>
    <property type="match status" value="1"/>
</dbReference>
<dbReference type="SUPFAM" id="SSF51556">
    <property type="entry name" value="Metallo-dependent hydrolases"/>
    <property type="match status" value="1"/>
</dbReference>
<keyword evidence="4 6" id="KW-0464">Manganese</keyword>
<dbReference type="Pfam" id="PF01979">
    <property type="entry name" value="Amidohydro_1"/>
    <property type="match status" value="1"/>
</dbReference>
<comment type="catalytic activity">
    <reaction evidence="5 6">
        <text>adenine + H2O + H(+) = hypoxanthine + NH4(+)</text>
        <dbReference type="Rhea" id="RHEA:23688"/>
        <dbReference type="ChEBI" id="CHEBI:15377"/>
        <dbReference type="ChEBI" id="CHEBI:15378"/>
        <dbReference type="ChEBI" id="CHEBI:16708"/>
        <dbReference type="ChEBI" id="CHEBI:17368"/>
        <dbReference type="ChEBI" id="CHEBI:28938"/>
        <dbReference type="EC" id="3.5.4.2"/>
    </reaction>
</comment>
<dbReference type="HAMAP" id="MF_01518">
    <property type="entry name" value="Adenine_deamin"/>
    <property type="match status" value="1"/>
</dbReference>
<dbReference type="GO" id="GO:0000034">
    <property type="term" value="F:adenine deaminase activity"/>
    <property type="evidence" value="ECO:0007669"/>
    <property type="project" value="UniProtKB-UniRule"/>
</dbReference>
<dbReference type="SUPFAM" id="SSF51338">
    <property type="entry name" value="Composite domain of metallo-dependent hydrolases"/>
    <property type="match status" value="1"/>
</dbReference>
<dbReference type="Proteomes" id="UP000267208">
    <property type="component" value="Chromosome"/>
</dbReference>
<dbReference type="Gene3D" id="3.20.20.140">
    <property type="entry name" value="Metal-dependent hydrolases"/>
    <property type="match status" value="1"/>
</dbReference>
<evidence type="ECO:0000256" key="1">
    <source>
        <dbReference type="ARBA" id="ARBA00006773"/>
    </source>
</evidence>
<reference evidence="10" key="1">
    <citation type="submission" date="2018-08" db="EMBL/GenBank/DDBJ databases">
        <title>Genome of Lactobacillus sp. HBUAS52074.</title>
        <authorList>
            <person name="Guo Z."/>
            <person name="Zhang Z.D."/>
        </authorList>
    </citation>
    <scope>NUCLEOTIDE SEQUENCE [LARGE SCALE GENOMIC DNA]</scope>
    <source>
        <strain evidence="10">HBUAS52074</strain>
    </source>
</reference>
<name>A0A386PYD3_9LACO</name>
<dbReference type="InterPro" id="IPR006680">
    <property type="entry name" value="Amidohydro-rel"/>
</dbReference>
<accession>A0A386PYD3</accession>
<feature type="domain" description="Adenine deaminase C-terminal" evidence="8">
    <location>
        <begin position="408"/>
        <end position="570"/>
    </location>
</feature>
<evidence type="ECO:0000313" key="9">
    <source>
        <dbReference type="EMBL" id="AYE39527.1"/>
    </source>
</evidence>
<evidence type="ECO:0000259" key="7">
    <source>
        <dbReference type="Pfam" id="PF01979"/>
    </source>
</evidence>
<gene>
    <name evidence="6" type="primary">ade</name>
    <name evidence="9" type="ORF">D1B17_11860</name>
</gene>
<dbReference type="Gene3D" id="2.30.40.10">
    <property type="entry name" value="Urease, subunit C, domain 1"/>
    <property type="match status" value="1"/>
</dbReference>
<dbReference type="InterPro" id="IPR011059">
    <property type="entry name" value="Metal-dep_hydrolase_composite"/>
</dbReference>
<evidence type="ECO:0000313" key="10">
    <source>
        <dbReference type="Proteomes" id="UP000267208"/>
    </source>
</evidence>